<proteinExistence type="predicted"/>
<dbReference type="OMA" id="RMTSKEY"/>
<comment type="caution">
    <text evidence="2">The sequence shown here is derived from an EMBL/GenBank/DDBJ whole genome shotgun (WGS) entry which is preliminary data.</text>
</comment>
<gene>
    <name evidence="2" type="ORF">FPOA_05281</name>
</gene>
<protein>
    <recommendedName>
        <fullName evidence="1">Fe-containing alcohol dehydrogenase-like C-terminal domain-containing protein</fullName>
    </recommendedName>
</protein>
<evidence type="ECO:0000313" key="2">
    <source>
        <dbReference type="EMBL" id="OBS24742.1"/>
    </source>
</evidence>
<dbReference type="Proteomes" id="UP000091967">
    <property type="component" value="Unassembled WGS sequence"/>
</dbReference>
<name>A0A1B8AW62_FUSPO</name>
<keyword evidence="3" id="KW-1185">Reference proteome</keyword>
<evidence type="ECO:0000313" key="3">
    <source>
        <dbReference type="Proteomes" id="UP000091967"/>
    </source>
</evidence>
<dbReference type="Gene3D" id="1.20.1090.10">
    <property type="entry name" value="Dehydroquinate synthase-like - alpha domain"/>
    <property type="match status" value="1"/>
</dbReference>
<organism evidence="2 3">
    <name type="scientific">Fusarium poae</name>
    <dbReference type="NCBI Taxonomy" id="36050"/>
    <lineage>
        <taxon>Eukaryota</taxon>
        <taxon>Fungi</taxon>
        <taxon>Dikarya</taxon>
        <taxon>Ascomycota</taxon>
        <taxon>Pezizomycotina</taxon>
        <taxon>Sordariomycetes</taxon>
        <taxon>Hypocreomycetidae</taxon>
        <taxon>Hypocreales</taxon>
        <taxon>Nectriaceae</taxon>
        <taxon>Fusarium</taxon>
    </lineage>
</organism>
<dbReference type="STRING" id="36050.A0A1B8AW62"/>
<accession>A0A1B8AW62</accession>
<reference evidence="2 3" key="1">
    <citation type="submission" date="2016-06" db="EMBL/GenBank/DDBJ databases">
        <title>Living apart together: crosstalk between the core and supernumerary genomes in a fungal plant pathogen.</title>
        <authorList>
            <person name="Vanheule A."/>
            <person name="Audenaert K."/>
            <person name="Warris S."/>
            <person name="Van De Geest H."/>
            <person name="Schijlen E."/>
            <person name="Hofte M."/>
            <person name="De Saeger S."/>
            <person name="Haesaert G."/>
            <person name="Waalwijk C."/>
            <person name="Van Der Lee T."/>
        </authorList>
    </citation>
    <scope>NUCLEOTIDE SEQUENCE [LARGE SCALE GENOMIC DNA]</scope>
    <source>
        <strain evidence="2 3">2516</strain>
    </source>
</reference>
<dbReference type="InterPro" id="IPR056798">
    <property type="entry name" value="ADH_Fe_C"/>
</dbReference>
<dbReference type="SUPFAM" id="SSF56796">
    <property type="entry name" value="Dehydroquinate synthase-like"/>
    <property type="match status" value="1"/>
</dbReference>
<dbReference type="AlphaFoldDB" id="A0A1B8AW62"/>
<evidence type="ECO:0000259" key="1">
    <source>
        <dbReference type="Pfam" id="PF25137"/>
    </source>
</evidence>
<sequence>MLPAVCKFNADKGVNQDQQKRTLDILVKQQPVTSLMDEVRMTSKEYDLAGVLNLIIRELGMPRSLKDVGITSDHLPGLAANSLNDIWIKTNAYKITKTEEVMEILKAVTGD</sequence>
<feature type="domain" description="Fe-containing alcohol dehydrogenase-like C-terminal" evidence="1">
    <location>
        <begin position="1"/>
        <end position="107"/>
    </location>
</feature>
<dbReference type="Pfam" id="PF25137">
    <property type="entry name" value="ADH_Fe_C"/>
    <property type="match status" value="1"/>
</dbReference>
<dbReference type="EMBL" id="LYXU01000002">
    <property type="protein sequence ID" value="OBS24742.1"/>
    <property type="molecule type" value="Genomic_DNA"/>
</dbReference>